<evidence type="ECO:0000256" key="5">
    <source>
        <dbReference type="ARBA" id="ARBA00022771"/>
    </source>
</evidence>
<dbReference type="Pfam" id="PF00096">
    <property type="entry name" value="zf-C2H2"/>
    <property type="match status" value="5"/>
</dbReference>
<accession>A0A6P8YH60</accession>
<protein>
    <submittedName>
        <fullName evidence="17">Zinc finger protein 70-like isoform X1</fullName>
    </submittedName>
</protein>
<evidence type="ECO:0000313" key="16">
    <source>
        <dbReference type="Proteomes" id="UP000515158"/>
    </source>
</evidence>
<comment type="function">
    <text evidence="1">May be involved in transcriptional regulation.</text>
</comment>
<feature type="domain" description="THAP-type" evidence="15">
    <location>
        <begin position="1"/>
        <end position="84"/>
    </location>
</feature>
<feature type="domain" description="C2H2-type" evidence="14">
    <location>
        <begin position="390"/>
        <end position="418"/>
    </location>
</feature>
<feature type="region of interest" description="Disordered" evidence="13">
    <location>
        <begin position="279"/>
        <end position="358"/>
    </location>
</feature>
<gene>
    <name evidence="17" type="primary">LOC117640655</name>
</gene>
<dbReference type="OrthoDB" id="6219366at2759"/>
<dbReference type="GO" id="GO:0008270">
    <property type="term" value="F:zinc ion binding"/>
    <property type="evidence" value="ECO:0007669"/>
    <property type="project" value="UniProtKB-KW"/>
</dbReference>
<evidence type="ECO:0000256" key="4">
    <source>
        <dbReference type="ARBA" id="ARBA00022737"/>
    </source>
</evidence>
<keyword evidence="5 11" id="KW-0863">Zinc-finger</keyword>
<dbReference type="InterPro" id="IPR006612">
    <property type="entry name" value="THAP_Znf"/>
</dbReference>
<feature type="compositionally biased region" description="Polar residues" evidence="13">
    <location>
        <begin position="323"/>
        <end position="333"/>
    </location>
</feature>
<dbReference type="InterPro" id="IPR036236">
    <property type="entry name" value="Znf_C2H2_sf"/>
</dbReference>
<keyword evidence="7" id="KW-0805">Transcription regulation</keyword>
<dbReference type="PANTHER" id="PTHR16515">
    <property type="entry name" value="PR DOMAIN ZINC FINGER PROTEIN"/>
    <property type="match status" value="1"/>
</dbReference>
<feature type="domain" description="C2H2-type" evidence="14">
    <location>
        <begin position="549"/>
        <end position="576"/>
    </location>
</feature>
<dbReference type="GO" id="GO:0003677">
    <property type="term" value="F:DNA binding"/>
    <property type="evidence" value="ECO:0007669"/>
    <property type="project" value="UniProtKB-UniRule"/>
</dbReference>
<evidence type="ECO:0000256" key="7">
    <source>
        <dbReference type="ARBA" id="ARBA00023015"/>
    </source>
</evidence>
<feature type="compositionally biased region" description="Basic and acidic residues" evidence="13">
    <location>
        <begin position="304"/>
        <end position="318"/>
    </location>
</feature>
<dbReference type="FunFam" id="3.30.160.60:FF:001498">
    <property type="entry name" value="Zinc finger protein 404"/>
    <property type="match status" value="1"/>
</dbReference>
<evidence type="ECO:0000259" key="14">
    <source>
        <dbReference type="PROSITE" id="PS50157"/>
    </source>
</evidence>
<dbReference type="FunFam" id="3.30.160.60:FF:000100">
    <property type="entry name" value="Zinc finger 45-like"/>
    <property type="match status" value="2"/>
</dbReference>
<evidence type="ECO:0000256" key="1">
    <source>
        <dbReference type="ARBA" id="ARBA00003767"/>
    </source>
</evidence>
<dbReference type="FunFam" id="3.30.160.60:FF:000097">
    <property type="entry name" value="Zinc finger protein"/>
    <property type="match status" value="1"/>
</dbReference>
<dbReference type="FunFam" id="3.30.160.60:FF:000710">
    <property type="entry name" value="Zinc finger protein 768"/>
    <property type="match status" value="1"/>
</dbReference>
<comment type="subcellular location">
    <subcellularLocation>
        <location evidence="2">Nucleus</location>
    </subcellularLocation>
</comment>
<keyword evidence="3" id="KW-0479">Metal-binding</keyword>
<keyword evidence="4" id="KW-0677">Repeat</keyword>
<feature type="domain" description="C2H2-type" evidence="14">
    <location>
        <begin position="475"/>
        <end position="503"/>
    </location>
</feature>
<feature type="domain" description="C2H2-type" evidence="14">
    <location>
        <begin position="504"/>
        <end position="531"/>
    </location>
</feature>
<dbReference type="SMART" id="SM00692">
    <property type="entry name" value="DM3"/>
    <property type="match status" value="1"/>
</dbReference>
<feature type="compositionally biased region" description="Basic residues" evidence="13">
    <location>
        <begin position="345"/>
        <end position="356"/>
    </location>
</feature>
<reference evidence="17" key="1">
    <citation type="submission" date="2025-08" db="UniProtKB">
        <authorList>
            <consortium name="RefSeq"/>
        </authorList>
    </citation>
    <scope>IDENTIFICATION</scope>
    <source>
        <tissue evidence="17">Total insect</tissue>
    </source>
</reference>
<dbReference type="FunFam" id="3.30.160.60:FF:000446">
    <property type="entry name" value="Zinc finger protein"/>
    <property type="match status" value="1"/>
</dbReference>
<evidence type="ECO:0000259" key="15">
    <source>
        <dbReference type="PROSITE" id="PS50950"/>
    </source>
</evidence>
<sequence>MSACSVRGCTVSYAKRPEGVMLFTIPKDERRPAWVEALKGKGSNWVPPSSVRICSQHFAPEAFWKNHPGKRQKVLLPGAIPTLQLRPASTEVRDGGTGESPTLLPPPLNECAEKMSEKEKYDNFLSLCAQAADLVSKCDVMLFLDKCKIIKDIISSLEKNVEVVVISNPLGDKRVPDGTHQQRIHLCLDGPQVLGKDNEPQVCNKKFKQSRSLLRAQAGEKQGDNTLKRESLVMCRKNSRITNCSVLYLGDKGVSSDVHEIPLHVDAAPVMLADTKQDDDDFHHQRKSVNLSQSDNSSLPTPHIQDKTDQNDSKDNFHDVASLKNSFNQSPSDGPSGVPDDLRSAKNKPKQKKKKTVRGERSVLCHVCSKMMKPQKLRAHLRIHSGEKPYECKVCNRKFGQTSNLRNHMSTIHSEEKPHECSICGKKFKVMKNLKAHLEFHRGEKRYECRICSKKFRLPSGLKKHARVHTGEKPFECTICNTRFTQKHGLDTHVANFHTGVKPFECTQCGKKYRFRSQLNSHIKAHKEKEKDVKNGTKIGKSHTGKKPFECAVCNKRFGQSCELEAHAQVHTRDISEAL</sequence>
<dbReference type="AlphaFoldDB" id="A0A6P8YH60"/>
<dbReference type="SMART" id="SM00355">
    <property type="entry name" value="ZnF_C2H2"/>
    <property type="match status" value="7"/>
</dbReference>
<dbReference type="PANTHER" id="PTHR16515:SF49">
    <property type="entry name" value="GASTRULA ZINC FINGER PROTEIN XLCGF49.1-LIKE-RELATED"/>
    <property type="match status" value="1"/>
</dbReference>
<keyword evidence="6" id="KW-0862">Zinc</keyword>
<organism evidence="17">
    <name type="scientific">Thrips palmi</name>
    <name type="common">Melon thrips</name>
    <dbReference type="NCBI Taxonomy" id="161013"/>
    <lineage>
        <taxon>Eukaryota</taxon>
        <taxon>Metazoa</taxon>
        <taxon>Ecdysozoa</taxon>
        <taxon>Arthropoda</taxon>
        <taxon>Hexapoda</taxon>
        <taxon>Insecta</taxon>
        <taxon>Pterygota</taxon>
        <taxon>Neoptera</taxon>
        <taxon>Paraneoptera</taxon>
        <taxon>Thysanoptera</taxon>
        <taxon>Terebrantia</taxon>
        <taxon>Thripoidea</taxon>
        <taxon>Thripidae</taxon>
        <taxon>Thrips</taxon>
    </lineage>
</organism>
<dbReference type="SUPFAM" id="SSF57667">
    <property type="entry name" value="beta-beta-alpha zinc fingers"/>
    <property type="match status" value="4"/>
</dbReference>
<evidence type="ECO:0000256" key="13">
    <source>
        <dbReference type="SAM" id="MobiDB-lite"/>
    </source>
</evidence>
<dbReference type="Proteomes" id="UP000515158">
    <property type="component" value="Unplaced"/>
</dbReference>
<keyword evidence="8 12" id="KW-0238">DNA-binding</keyword>
<evidence type="ECO:0000256" key="2">
    <source>
        <dbReference type="ARBA" id="ARBA00004123"/>
    </source>
</evidence>
<name>A0A6P8YH60_THRPL</name>
<dbReference type="PROSITE" id="PS50950">
    <property type="entry name" value="ZF_THAP"/>
    <property type="match status" value="1"/>
</dbReference>
<keyword evidence="16" id="KW-1185">Reference proteome</keyword>
<evidence type="ECO:0000256" key="12">
    <source>
        <dbReference type="PROSITE-ProRule" id="PRU00309"/>
    </source>
</evidence>
<dbReference type="RefSeq" id="XP_034233312.1">
    <property type="nucleotide sequence ID" value="XM_034377421.1"/>
</dbReference>
<dbReference type="InterPro" id="IPR013087">
    <property type="entry name" value="Znf_C2H2_type"/>
</dbReference>
<dbReference type="GO" id="GO:0010468">
    <property type="term" value="P:regulation of gene expression"/>
    <property type="evidence" value="ECO:0007669"/>
    <property type="project" value="TreeGrafter"/>
</dbReference>
<evidence type="ECO:0000256" key="11">
    <source>
        <dbReference type="PROSITE-ProRule" id="PRU00042"/>
    </source>
</evidence>
<proteinExistence type="predicted"/>
<dbReference type="KEGG" id="tpal:117640655"/>
<dbReference type="GO" id="GO:0005634">
    <property type="term" value="C:nucleus"/>
    <property type="evidence" value="ECO:0007669"/>
    <property type="project" value="UniProtKB-SubCell"/>
</dbReference>
<evidence type="ECO:0000256" key="6">
    <source>
        <dbReference type="ARBA" id="ARBA00022833"/>
    </source>
</evidence>
<dbReference type="PROSITE" id="PS00028">
    <property type="entry name" value="ZINC_FINGER_C2H2_1"/>
    <property type="match status" value="6"/>
</dbReference>
<dbReference type="InterPro" id="IPR050331">
    <property type="entry name" value="Zinc_finger"/>
</dbReference>
<dbReference type="PROSITE" id="PS50157">
    <property type="entry name" value="ZINC_FINGER_C2H2_2"/>
    <property type="match status" value="6"/>
</dbReference>
<dbReference type="Gene3D" id="3.30.160.60">
    <property type="entry name" value="Classic Zinc Finger"/>
    <property type="match status" value="7"/>
</dbReference>
<evidence type="ECO:0000256" key="3">
    <source>
        <dbReference type="ARBA" id="ARBA00022723"/>
    </source>
</evidence>
<feature type="compositionally biased region" description="Polar residues" evidence="13">
    <location>
        <begin position="288"/>
        <end position="300"/>
    </location>
</feature>
<evidence type="ECO:0000256" key="9">
    <source>
        <dbReference type="ARBA" id="ARBA00023163"/>
    </source>
</evidence>
<feature type="domain" description="C2H2-type" evidence="14">
    <location>
        <begin position="419"/>
        <end position="446"/>
    </location>
</feature>
<dbReference type="SMART" id="SM00980">
    <property type="entry name" value="THAP"/>
    <property type="match status" value="1"/>
</dbReference>
<dbReference type="Pfam" id="PF05485">
    <property type="entry name" value="THAP"/>
    <property type="match status" value="1"/>
</dbReference>
<keyword evidence="10" id="KW-0539">Nucleus</keyword>
<dbReference type="InParanoid" id="A0A6P8YH60"/>
<evidence type="ECO:0000313" key="17">
    <source>
        <dbReference type="RefSeq" id="XP_034233312.1"/>
    </source>
</evidence>
<dbReference type="SUPFAM" id="SSF57716">
    <property type="entry name" value="Glucocorticoid receptor-like (DNA-binding domain)"/>
    <property type="match status" value="1"/>
</dbReference>
<feature type="domain" description="C2H2-type" evidence="14">
    <location>
        <begin position="447"/>
        <end position="474"/>
    </location>
</feature>
<evidence type="ECO:0000256" key="8">
    <source>
        <dbReference type="ARBA" id="ARBA00023125"/>
    </source>
</evidence>
<evidence type="ECO:0000256" key="10">
    <source>
        <dbReference type="ARBA" id="ARBA00023242"/>
    </source>
</evidence>
<keyword evidence="9" id="KW-0804">Transcription</keyword>
<dbReference type="GeneID" id="117640655"/>